<feature type="transmembrane region" description="Helical" evidence="8">
    <location>
        <begin position="281"/>
        <end position="301"/>
    </location>
</feature>
<evidence type="ECO:0000256" key="7">
    <source>
        <dbReference type="SAM" id="MobiDB-lite"/>
    </source>
</evidence>
<keyword evidence="4 8" id="KW-0812">Transmembrane</keyword>
<evidence type="ECO:0000256" key="1">
    <source>
        <dbReference type="ARBA" id="ARBA00004651"/>
    </source>
</evidence>
<proteinExistence type="predicted"/>
<dbReference type="InterPro" id="IPR036259">
    <property type="entry name" value="MFS_trans_sf"/>
</dbReference>
<feature type="transmembrane region" description="Helical" evidence="8">
    <location>
        <begin position="371"/>
        <end position="390"/>
    </location>
</feature>
<protein>
    <submittedName>
        <fullName evidence="10">Transporter, putative</fullName>
    </submittedName>
</protein>
<feature type="transmembrane region" description="Helical" evidence="8">
    <location>
        <begin position="307"/>
        <end position="330"/>
    </location>
</feature>
<feature type="transmembrane region" description="Helical" evidence="8">
    <location>
        <begin position="342"/>
        <end position="365"/>
    </location>
</feature>
<keyword evidence="2" id="KW-0813">Transport</keyword>
<feature type="transmembrane region" description="Helical" evidence="8">
    <location>
        <begin position="74"/>
        <end position="93"/>
    </location>
</feature>
<accession>A0A017TB22</accession>
<sequence length="431" mass="45212">MVRAFRHRNYRVFFTGQLISLIGTWMQSVAQAWLVYRLTGSALLLGAIGFAGQFPVFLLATVGGAVADRWSRRAVLVVTQAASMSLALVLAGLTLSHLIRIEHVFVMASLLGVVNAFDIPTRQSFVVEMVGRDDLPNAIALNSSVFNGARIVGPAVAAVLVDAIGEGYCFLANGLSFVAVITGLLALRLPPRPAPPKHASAFAAALEGFRFVARTQAVRALLLLLGLVSLTAAPYLVLLPAFAARVLQGGPRAYGLLMVAAGLGAVTAALTLAARQKLEGLGRWVVCACACLGVSLVLFSLSRIFWLSWLLLLPAGFGMMVYMAGTNTLVQSIVPDALRGRVMAVYSMMFMGLSPMGALLAGWLADRIGPAPTVTLGGSCCLVGAAVFAVRLTKLGDEARAHLLGAQGAPPSTLTPEMPAASTDEGAGERR</sequence>
<feature type="transmembrane region" description="Helical" evidence="8">
    <location>
        <begin position="220"/>
        <end position="242"/>
    </location>
</feature>
<dbReference type="EMBL" id="ASRX01000020">
    <property type="protein sequence ID" value="EYF05826.1"/>
    <property type="molecule type" value="Genomic_DNA"/>
</dbReference>
<evidence type="ECO:0000256" key="8">
    <source>
        <dbReference type="SAM" id="Phobius"/>
    </source>
</evidence>
<evidence type="ECO:0000256" key="4">
    <source>
        <dbReference type="ARBA" id="ARBA00022692"/>
    </source>
</evidence>
<dbReference type="Gene3D" id="1.20.1250.20">
    <property type="entry name" value="MFS general substrate transporter like domains"/>
    <property type="match status" value="1"/>
</dbReference>
<keyword evidence="5 8" id="KW-1133">Transmembrane helix</keyword>
<dbReference type="Pfam" id="PF05977">
    <property type="entry name" value="MFS_3"/>
    <property type="match status" value="1"/>
</dbReference>
<dbReference type="InterPro" id="IPR020846">
    <property type="entry name" value="MFS_dom"/>
</dbReference>
<keyword evidence="3" id="KW-1003">Cell membrane</keyword>
<dbReference type="eggNOG" id="COG0477">
    <property type="taxonomic scope" value="Bacteria"/>
</dbReference>
<feature type="transmembrane region" description="Helical" evidence="8">
    <location>
        <begin position="42"/>
        <end position="67"/>
    </location>
</feature>
<keyword evidence="11" id="KW-1185">Reference proteome</keyword>
<comment type="subcellular location">
    <subcellularLocation>
        <location evidence="1">Cell membrane</location>
        <topology evidence="1">Multi-pass membrane protein</topology>
    </subcellularLocation>
</comment>
<name>A0A017TB22_9BACT</name>
<feature type="domain" description="Major facilitator superfamily (MFS) profile" evidence="9">
    <location>
        <begin position="1"/>
        <end position="396"/>
    </location>
</feature>
<evidence type="ECO:0000256" key="5">
    <source>
        <dbReference type="ARBA" id="ARBA00022989"/>
    </source>
</evidence>
<dbReference type="InterPro" id="IPR010290">
    <property type="entry name" value="TM_effector"/>
</dbReference>
<dbReference type="SUPFAM" id="SSF103473">
    <property type="entry name" value="MFS general substrate transporter"/>
    <property type="match status" value="1"/>
</dbReference>
<dbReference type="CDD" id="cd06173">
    <property type="entry name" value="MFS_MefA_like"/>
    <property type="match status" value="1"/>
</dbReference>
<organism evidence="10 11">
    <name type="scientific">Chondromyces apiculatus DSM 436</name>
    <dbReference type="NCBI Taxonomy" id="1192034"/>
    <lineage>
        <taxon>Bacteria</taxon>
        <taxon>Pseudomonadati</taxon>
        <taxon>Myxococcota</taxon>
        <taxon>Polyangia</taxon>
        <taxon>Polyangiales</taxon>
        <taxon>Polyangiaceae</taxon>
        <taxon>Chondromyces</taxon>
    </lineage>
</organism>
<dbReference type="PROSITE" id="PS50850">
    <property type="entry name" value="MFS"/>
    <property type="match status" value="1"/>
</dbReference>
<evidence type="ECO:0000256" key="3">
    <source>
        <dbReference type="ARBA" id="ARBA00022475"/>
    </source>
</evidence>
<dbReference type="RefSeq" id="WP_063748692.1">
    <property type="nucleotide sequence ID" value="NZ_ASRX01000020.1"/>
</dbReference>
<dbReference type="GO" id="GO:0005886">
    <property type="term" value="C:plasma membrane"/>
    <property type="evidence" value="ECO:0007669"/>
    <property type="project" value="UniProtKB-SubCell"/>
</dbReference>
<dbReference type="GO" id="GO:0022857">
    <property type="term" value="F:transmembrane transporter activity"/>
    <property type="evidence" value="ECO:0007669"/>
    <property type="project" value="InterPro"/>
</dbReference>
<comment type="caution">
    <text evidence="10">The sequence shown here is derived from an EMBL/GenBank/DDBJ whole genome shotgun (WGS) entry which is preliminary data.</text>
</comment>
<reference evidence="10 11" key="1">
    <citation type="submission" date="2013-05" db="EMBL/GenBank/DDBJ databases">
        <title>Genome assembly of Chondromyces apiculatus DSM 436.</title>
        <authorList>
            <person name="Sharma G."/>
            <person name="Khatri I."/>
            <person name="Kaur C."/>
            <person name="Mayilraj S."/>
            <person name="Subramanian S."/>
        </authorList>
    </citation>
    <scope>NUCLEOTIDE SEQUENCE [LARGE SCALE GENOMIC DNA]</scope>
    <source>
        <strain evidence="10 11">DSM 436</strain>
    </source>
</reference>
<dbReference type="PANTHER" id="PTHR23513">
    <property type="entry name" value="INTEGRAL MEMBRANE EFFLUX PROTEIN-RELATED"/>
    <property type="match status" value="1"/>
</dbReference>
<dbReference type="STRING" id="1192034.CAP_2827"/>
<evidence type="ECO:0000256" key="2">
    <source>
        <dbReference type="ARBA" id="ARBA00022448"/>
    </source>
</evidence>
<keyword evidence="6 8" id="KW-0472">Membrane</keyword>
<evidence type="ECO:0000313" key="10">
    <source>
        <dbReference type="EMBL" id="EYF05826.1"/>
    </source>
</evidence>
<evidence type="ECO:0000256" key="6">
    <source>
        <dbReference type="ARBA" id="ARBA00023136"/>
    </source>
</evidence>
<evidence type="ECO:0000313" key="11">
    <source>
        <dbReference type="Proteomes" id="UP000019678"/>
    </source>
</evidence>
<feature type="transmembrane region" description="Helical" evidence="8">
    <location>
        <begin position="167"/>
        <end position="187"/>
    </location>
</feature>
<feature type="transmembrane region" description="Helical" evidence="8">
    <location>
        <begin position="12"/>
        <end position="36"/>
    </location>
</feature>
<dbReference type="AlphaFoldDB" id="A0A017TB22"/>
<gene>
    <name evidence="10" type="ORF">CAP_2827</name>
</gene>
<dbReference type="Proteomes" id="UP000019678">
    <property type="component" value="Unassembled WGS sequence"/>
</dbReference>
<evidence type="ECO:0000259" key="9">
    <source>
        <dbReference type="PROSITE" id="PS50850"/>
    </source>
</evidence>
<feature type="transmembrane region" description="Helical" evidence="8">
    <location>
        <begin position="254"/>
        <end position="274"/>
    </location>
</feature>
<dbReference type="PANTHER" id="PTHR23513:SF11">
    <property type="entry name" value="STAPHYLOFERRIN A TRANSPORTER"/>
    <property type="match status" value="1"/>
</dbReference>
<feature type="region of interest" description="Disordered" evidence="7">
    <location>
        <begin position="406"/>
        <end position="431"/>
    </location>
</feature>